<evidence type="ECO:0000256" key="1">
    <source>
        <dbReference type="ARBA" id="ARBA00004141"/>
    </source>
</evidence>
<feature type="transmembrane region" description="Helical" evidence="12">
    <location>
        <begin position="71"/>
        <end position="90"/>
    </location>
</feature>
<evidence type="ECO:0000256" key="7">
    <source>
        <dbReference type="ARBA" id="ARBA00022991"/>
    </source>
</evidence>
<dbReference type="InterPro" id="IPR000276">
    <property type="entry name" value="GPCR_Rhodpsn"/>
</dbReference>
<name>A0ABQ7TJS1_PHRPL</name>
<gene>
    <name evidence="14" type="ORF">JD844_012628</name>
</gene>
<keyword evidence="15" id="KW-1185">Reference proteome</keyword>
<keyword evidence="9 12" id="KW-0472">Membrane</keyword>
<evidence type="ECO:0000256" key="3">
    <source>
        <dbReference type="ARBA" id="ARBA00022606"/>
    </source>
</evidence>
<evidence type="ECO:0000259" key="13">
    <source>
        <dbReference type="PROSITE" id="PS50262"/>
    </source>
</evidence>
<keyword evidence="6 12" id="KW-1133">Transmembrane helix</keyword>
<feature type="domain" description="G-protein coupled receptors family 1 profile" evidence="13">
    <location>
        <begin position="53"/>
        <end position="304"/>
    </location>
</feature>
<keyword evidence="8" id="KW-0297">G-protein coupled receptor</keyword>
<dbReference type="PANTHER" id="PTHR24240">
    <property type="entry name" value="OPSIN"/>
    <property type="match status" value="1"/>
</dbReference>
<evidence type="ECO:0000256" key="6">
    <source>
        <dbReference type="ARBA" id="ARBA00022989"/>
    </source>
</evidence>
<dbReference type="PRINTS" id="PR00237">
    <property type="entry name" value="GPCRRHODOPSN"/>
</dbReference>
<accession>A0ABQ7TJS1</accession>
<comment type="subcellular location">
    <subcellularLocation>
        <location evidence="1">Membrane</location>
        <topology evidence="1">Multi-pass membrane protein</topology>
    </subcellularLocation>
</comment>
<feature type="transmembrane region" description="Helical" evidence="12">
    <location>
        <begin position="200"/>
        <end position="220"/>
    </location>
</feature>
<feature type="transmembrane region" description="Helical" evidence="12">
    <location>
        <begin position="153"/>
        <end position="172"/>
    </location>
</feature>
<dbReference type="InterPro" id="IPR027430">
    <property type="entry name" value="Retinal_BS"/>
</dbReference>
<evidence type="ECO:0000256" key="10">
    <source>
        <dbReference type="ARBA" id="ARBA00023170"/>
    </source>
</evidence>
<dbReference type="EMBL" id="JAIPUX010000439">
    <property type="protein sequence ID" value="KAH0630045.1"/>
    <property type="molecule type" value="Genomic_DNA"/>
</dbReference>
<dbReference type="Gene3D" id="1.20.1070.10">
    <property type="entry name" value="Rhodopsin 7-helix transmembrane proteins"/>
    <property type="match status" value="1"/>
</dbReference>
<evidence type="ECO:0000256" key="2">
    <source>
        <dbReference type="ARBA" id="ARBA00022543"/>
    </source>
</evidence>
<feature type="transmembrane region" description="Helical" evidence="12">
    <location>
        <begin position="252"/>
        <end position="271"/>
    </location>
</feature>
<reference evidence="14 15" key="1">
    <citation type="journal article" date="2022" name="Gigascience">
        <title>A chromosome-level genome assembly and annotation of the desert horned lizard, Phrynosoma platyrhinos, provides insight into chromosomal rearrangements among reptiles.</title>
        <authorList>
            <person name="Koochekian N."/>
            <person name="Ascanio A."/>
            <person name="Farleigh K."/>
            <person name="Card D.C."/>
            <person name="Schield D.R."/>
            <person name="Castoe T.A."/>
            <person name="Jezkova T."/>
        </authorList>
    </citation>
    <scope>NUCLEOTIDE SEQUENCE [LARGE SCALE GENOMIC DNA]</scope>
    <source>
        <strain evidence="14">NK-2021</strain>
    </source>
</reference>
<evidence type="ECO:0000313" key="15">
    <source>
        <dbReference type="Proteomes" id="UP000826234"/>
    </source>
</evidence>
<dbReference type="PROSITE" id="PS00238">
    <property type="entry name" value="OPSIN"/>
    <property type="match status" value="1"/>
</dbReference>
<dbReference type="SUPFAM" id="SSF81321">
    <property type="entry name" value="Family A G protein-coupled receptor-like"/>
    <property type="match status" value="1"/>
</dbReference>
<sequence>MMNHSLCSSNASTFFGPNATCNSTTCLDRASEKKYKFGLGVLMILGMLLGIWFNGIIIILTIRHKFLRIPINYAMVNLSVADMFSIVIGLCPTMDANLKGYYFQSKSFCTFQGFCVTLFGLVALWSVVVCAVERYLVVCRPFKALHFGKRQAILALLFIWLWSMMWTIPPLFGWSSYDVESIASNCALAWHRKDWKSRSYHLSLFFCSFLVPFILISLSYGKLIFTLRKVAKSGLVQSNSTQRAESQVTKTAAIMILAFLLSWMPYAAFALTNVIKPEVTMDPKIQSIPLFMAKTGTIYNPVVYVCLNKQYREQVAASLQCLQKCWIMPSRHQGPNALTLALKRLQNKQLSCNTNRIAPQNELNINKNLLLPNMNYSDDESSSQ</sequence>
<keyword evidence="11" id="KW-0807">Transducer</keyword>
<keyword evidence="4 12" id="KW-0812">Transmembrane</keyword>
<keyword evidence="10" id="KW-0675">Receptor</keyword>
<keyword evidence="3" id="KW-0716">Sensory transduction</keyword>
<proteinExistence type="predicted"/>
<evidence type="ECO:0000256" key="9">
    <source>
        <dbReference type="ARBA" id="ARBA00023136"/>
    </source>
</evidence>
<protein>
    <recommendedName>
        <fullName evidence="13">G-protein coupled receptors family 1 profile domain-containing protein</fullName>
    </recommendedName>
</protein>
<comment type="caution">
    <text evidence="14">The sequence shown here is derived from an EMBL/GenBank/DDBJ whole genome shotgun (WGS) entry which is preliminary data.</text>
</comment>
<dbReference type="InterPro" id="IPR017452">
    <property type="entry name" value="GPCR_Rhodpsn_7TM"/>
</dbReference>
<keyword evidence="5" id="KW-0681">Retinal protein</keyword>
<evidence type="ECO:0000256" key="4">
    <source>
        <dbReference type="ARBA" id="ARBA00022692"/>
    </source>
</evidence>
<feature type="transmembrane region" description="Helical" evidence="12">
    <location>
        <begin position="110"/>
        <end position="132"/>
    </location>
</feature>
<dbReference type="Pfam" id="PF00001">
    <property type="entry name" value="7tm_1"/>
    <property type="match status" value="1"/>
</dbReference>
<evidence type="ECO:0000256" key="12">
    <source>
        <dbReference type="SAM" id="Phobius"/>
    </source>
</evidence>
<evidence type="ECO:0000313" key="14">
    <source>
        <dbReference type="EMBL" id="KAH0630045.1"/>
    </source>
</evidence>
<evidence type="ECO:0000256" key="8">
    <source>
        <dbReference type="ARBA" id="ARBA00023040"/>
    </source>
</evidence>
<evidence type="ECO:0000256" key="11">
    <source>
        <dbReference type="ARBA" id="ARBA00023224"/>
    </source>
</evidence>
<organism evidence="14 15">
    <name type="scientific">Phrynosoma platyrhinos</name>
    <name type="common">Desert horned lizard</name>
    <dbReference type="NCBI Taxonomy" id="52577"/>
    <lineage>
        <taxon>Eukaryota</taxon>
        <taxon>Metazoa</taxon>
        <taxon>Chordata</taxon>
        <taxon>Craniata</taxon>
        <taxon>Vertebrata</taxon>
        <taxon>Euteleostomi</taxon>
        <taxon>Lepidosauria</taxon>
        <taxon>Squamata</taxon>
        <taxon>Bifurcata</taxon>
        <taxon>Unidentata</taxon>
        <taxon>Episquamata</taxon>
        <taxon>Toxicofera</taxon>
        <taxon>Iguania</taxon>
        <taxon>Phrynosomatidae</taxon>
        <taxon>Phrynosomatinae</taxon>
        <taxon>Phrynosoma</taxon>
    </lineage>
</organism>
<dbReference type="Proteomes" id="UP000826234">
    <property type="component" value="Unassembled WGS sequence"/>
</dbReference>
<evidence type="ECO:0000256" key="5">
    <source>
        <dbReference type="ARBA" id="ARBA00022925"/>
    </source>
</evidence>
<keyword evidence="2" id="KW-0600">Photoreceptor protein</keyword>
<feature type="transmembrane region" description="Helical" evidence="12">
    <location>
        <begin position="37"/>
        <end position="59"/>
    </location>
</feature>
<dbReference type="InterPro" id="IPR050125">
    <property type="entry name" value="GPCR_opsins"/>
</dbReference>
<dbReference type="PROSITE" id="PS50262">
    <property type="entry name" value="G_PROTEIN_RECEP_F1_2"/>
    <property type="match status" value="1"/>
</dbReference>
<keyword evidence="7" id="KW-0157">Chromophore</keyword>